<protein>
    <submittedName>
        <fullName evidence="2">Uncharacterized protein</fullName>
    </submittedName>
</protein>
<dbReference type="AlphaFoldDB" id="A0AAN7H874"/>
<feature type="region of interest" description="Disordered" evidence="1">
    <location>
        <begin position="131"/>
        <end position="223"/>
    </location>
</feature>
<evidence type="ECO:0000313" key="3">
    <source>
        <dbReference type="Proteomes" id="UP001303760"/>
    </source>
</evidence>
<feature type="compositionally biased region" description="Polar residues" evidence="1">
    <location>
        <begin position="172"/>
        <end position="199"/>
    </location>
</feature>
<dbReference type="EMBL" id="MU860058">
    <property type="protein sequence ID" value="KAK4239671.1"/>
    <property type="molecule type" value="Genomic_DNA"/>
</dbReference>
<accession>A0AAN7H874</accession>
<proteinExistence type="predicted"/>
<feature type="compositionally biased region" description="Polar residues" evidence="1">
    <location>
        <begin position="272"/>
        <end position="281"/>
    </location>
</feature>
<feature type="compositionally biased region" description="Low complexity" evidence="1">
    <location>
        <begin position="290"/>
        <end position="303"/>
    </location>
</feature>
<sequence length="372" mass="41206">MPTKNREYYLTTSPSKDFTWFFKTSATGPTAKSKAQAPCSYRISKVRRPMMPPVKKEQESGRALVSAVDAKTRSHAPKVRPEPAEPKRSEPKKGGLRKAGPWSDWYVSEDHSYMWRARKSQNEAWDYQFTQGHQEPAQFEDTILTTCSSDIHRPLSPSPEKSPPSPEPSKSHNPASPKSSWPTIVTTSTGQPTEFLSASSSRTLTTLREETDDNDIPGTTSTALVPMAIATQLTLPRGNIKSNRSSPKRTVGPVMRLLQEGRSRKSKRKSETVQSSANDTSAVKARNASGGKPQKLPGQGQEGTNRTNDGASGEPIPGNSRTNSAFARKLHAKVKSEKELKVDPKRRVKAWLKYVEIDMTPIPLDIYGFPIY</sequence>
<evidence type="ECO:0000256" key="1">
    <source>
        <dbReference type="SAM" id="MobiDB-lite"/>
    </source>
</evidence>
<comment type="caution">
    <text evidence="2">The sequence shown here is derived from an EMBL/GenBank/DDBJ whole genome shotgun (WGS) entry which is preliminary data.</text>
</comment>
<keyword evidence="3" id="KW-1185">Reference proteome</keyword>
<name>A0AAN7H874_9PEZI</name>
<feature type="region of interest" description="Disordered" evidence="1">
    <location>
        <begin position="235"/>
        <end position="326"/>
    </location>
</feature>
<dbReference type="Proteomes" id="UP001303760">
    <property type="component" value="Unassembled WGS sequence"/>
</dbReference>
<gene>
    <name evidence="2" type="ORF">C8A03DRAFT_13964</name>
</gene>
<evidence type="ECO:0000313" key="2">
    <source>
        <dbReference type="EMBL" id="KAK4239671.1"/>
    </source>
</evidence>
<feature type="compositionally biased region" description="Pro residues" evidence="1">
    <location>
        <begin position="156"/>
        <end position="167"/>
    </location>
</feature>
<reference evidence="2" key="1">
    <citation type="journal article" date="2023" name="Mol. Phylogenet. Evol.">
        <title>Genome-scale phylogeny and comparative genomics of the fungal order Sordariales.</title>
        <authorList>
            <person name="Hensen N."/>
            <person name="Bonometti L."/>
            <person name="Westerberg I."/>
            <person name="Brannstrom I.O."/>
            <person name="Guillou S."/>
            <person name="Cros-Aarteil S."/>
            <person name="Calhoun S."/>
            <person name="Haridas S."/>
            <person name="Kuo A."/>
            <person name="Mondo S."/>
            <person name="Pangilinan J."/>
            <person name="Riley R."/>
            <person name="LaButti K."/>
            <person name="Andreopoulos B."/>
            <person name="Lipzen A."/>
            <person name="Chen C."/>
            <person name="Yan M."/>
            <person name="Daum C."/>
            <person name="Ng V."/>
            <person name="Clum A."/>
            <person name="Steindorff A."/>
            <person name="Ohm R.A."/>
            <person name="Martin F."/>
            <person name="Silar P."/>
            <person name="Natvig D.O."/>
            <person name="Lalanne C."/>
            <person name="Gautier V."/>
            <person name="Ament-Velasquez S.L."/>
            <person name="Kruys A."/>
            <person name="Hutchinson M.I."/>
            <person name="Powell A.J."/>
            <person name="Barry K."/>
            <person name="Miller A.N."/>
            <person name="Grigoriev I.V."/>
            <person name="Debuchy R."/>
            <person name="Gladieux P."/>
            <person name="Hiltunen Thoren M."/>
            <person name="Johannesson H."/>
        </authorList>
    </citation>
    <scope>NUCLEOTIDE SEQUENCE</scope>
    <source>
        <strain evidence="2">CBS 532.94</strain>
    </source>
</reference>
<organism evidence="2 3">
    <name type="scientific">Achaetomium macrosporum</name>
    <dbReference type="NCBI Taxonomy" id="79813"/>
    <lineage>
        <taxon>Eukaryota</taxon>
        <taxon>Fungi</taxon>
        <taxon>Dikarya</taxon>
        <taxon>Ascomycota</taxon>
        <taxon>Pezizomycotina</taxon>
        <taxon>Sordariomycetes</taxon>
        <taxon>Sordariomycetidae</taxon>
        <taxon>Sordariales</taxon>
        <taxon>Chaetomiaceae</taxon>
        <taxon>Achaetomium</taxon>
    </lineage>
</organism>
<feature type="region of interest" description="Disordered" evidence="1">
    <location>
        <begin position="46"/>
        <end position="103"/>
    </location>
</feature>
<feature type="compositionally biased region" description="Basic and acidic residues" evidence="1">
    <location>
        <begin position="79"/>
        <end position="93"/>
    </location>
</feature>
<reference evidence="2" key="2">
    <citation type="submission" date="2023-05" db="EMBL/GenBank/DDBJ databases">
        <authorList>
            <consortium name="Lawrence Berkeley National Laboratory"/>
            <person name="Steindorff A."/>
            <person name="Hensen N."/>
            <person name="Bonometti L."/>
            <person name="Westerberg I."/>
            <person name="Brannstrom I.O."/>
            <person name="Guillou S."/>
            <person name="Cros-Aarteil S."/>
            <person name="Calhoun S."/>
            <person name="Haridas S."/>
            <person name="Kuo A."/>
            <person name="Mondo S."/>
            <person name="Pangilinan J."/>
            <person name="Riley R."/>
            <person name="Labutti K."/>
            <person name="Andreopoulos B."/>
            <person name="Lipzen A."/>
            <person name="Chen C."/>
            <person name="Yanf M."/>
            <person name="Daum C."/>
            <person name="Ng V."/>
            <person name="Clum A."/>
            <person name="Ohm R."/>
            <person name="Martin F."/>
            <person name="Silar P."/>
            <person name="Natvig D."/>
            <person name="Lalanne C."/>
            <person name="Gautier V."/>
            <person name="Ament-Velasquez S.L."/>
            <person name="Kruys A."/>
            <person name="Hutchinson M.I."/>
            <person name="Powell A.J."/>
            <person name="Barry K."/>
            <person name="Miller A.N."/>
            <person name="Grigoriev I.V."/>
            <person name="Debuchy R."/>
            <person name="Gladieux P."/>
            <person name="Thoren M.H."/>
            <person name="Johannesson H."/>
        </authorList>
    </citation>
    <scope>NUCLEOTIDE SEQUENCE</scope>
    <source>
        <strain evidence="2">CBS 532.94</strain>
    </source>
</reference>